<dbReference type="EMBL" id="JBJXBP010000002">
    <property type="protein sequence ID" value="KAL3844505.1"/>
    <property type="molecule type" value="Genomic_DNA"/>
</dbReference>
<feature type="coiled-coil region" evidence="1">
    <location>
        <begin position="30"/>
        <end position="159"/>
    </location>
</feature>
<evidence type="ECO:0000313" key="4">
    <source>
        <dbReference type="Proteomes" id="UP001634393"/>
    </source>
</evidence>
<keyword evidence="1" id="KW-0175">Coiled coil</keyword>
<dbReference type="PANTHER" id="PTHR34380">
    <property type="entry name" value="BNAA03G12380D PROTEIN"/>
    <property type="match status" value="1"/>
</dbReference>
<dbReference type="Proteomes" id="UP001634393">
    <property type="component" value="Unassembled WGS sequence"/>
</dbReference>
<protein>
    <submittedName>
        <fullName evidence="3">Uncharacterized protein</fullName>
    </submittedName>
</protein>
<evidence type="ECO:0000256" key="2">
    <source>
        <dbReference type="SAM" id="MobiDB-lite"/>
    </source>
</evidence>
<comment type="caution">
    <text evidence="3">The sequence shown here is derived from an EMBL/GenBank/DDBJ whole genome shotgun (WGS) entry which is preliminary data.</text>
</comment>
<sequence>MLNNLILERDQIIEMYQLKLMYFEEKVGPIERELQELKSQKSAVDQTMKEMRSKQSEADQMVEELKRKNIEASETIEGLNRKRMSYDQRMEEMKREKSEADKEIEQLRCQNFEASETIGELRRQMIGVEMEKTRYEKTIKEMKQKLSEADQTVDLLRRSNTEAFETMGELKRQRMEVEEVAVLNTKKLESLTPIIMRMKEGLANILNVEVQDMINIIKSNERSNAIPSSNGEKQNLGNSRMHACNVSLKTGSTNLPPQYSPIKEGNANESNGTDQGKECERLEESDCIEVICVDDETSPGGSELCAIVCGKEKIGEKFPLTSFALKRKSRDKKWLLGADMLNDFQEDEELCMNVVCVLYRQQISASESSTQDLDGGLSHSDALSVRALWEYLFDGGHGLRLGKTVCEVKQDRPDVLVECRRLATNYYDKLFRIYCNGEDPFFKLIKLYNL</sequence>
<evidence type="ECO:0000313" key="3">
    <source>
        <dbReference type="EMBL" id="KAL3844505.1"/>
    </source>
</evidence>
<dbReference type="Gene3D" id="1.10.287.1490">
    <property type="match status" value="1"/>
</dbReference>
<dbReference type="AlphaFoldDB" id="A0ABD3U5A4"/>
<organism evidence="3 4">
    <name type="scientific">Penstemon smallii</name>
    <dbReference type="NCBI Taxonomy" id="265156"/>
    <lineage>
        <taxon>Eukaryota</taxon>
        <taxon>Viridiplantae</taxon>
        <taxon>Streptophyta</taxon>
        <taxon>Embryophyta</taxon>
        <taxon>Tracheophyta</taxon>
        <taxon>Spermatophyta</taxon>
        <taxon>Magnoliopsida</taxon>
        <taxon>eudicotyledons</taxon>
        <taxon>Gunneridae</taxon>
        <taxon>Pentapetalae</taxon>
        <taxon>asterids</taxon>
        <taxon>lamiids</taxon>
        <taxon>Lamiales</taxon>
        <taxon>Plantaginaceae</taxon>
        <taxon>Cheloneae</taxon>
        <taxon>Penstemon</taxon>
    </lineage>
</organism>
<proteinExistence type="predicted"/>
<feature type="region of interest" description="Disordered" evidence="2">
    <location>
        <begin position="255"/>
        <end position="277"/>
    </location>
</feature>
<reference evidence="3 4" key="1">
    <citation type="submission" date="2024-12" db="EMBL/GenBank/DDBJ databases">
        <title>The unique morphological basis and parallel evolutionary history of personate flowers in Penstemon.</title>
        <authorList>
            <person name="Depatie T.H."/>
            <person name="Wessinger C.A."/>
        </authorList>
    </citation>
    <scope>NUCLEOTIDE SEQUENCE [LARGE SCALE GENOMIC DNA]</scope>
    <source>
        <strain evidence="3">WTNN_2</strain>
        <tissue evidence="3">Leaf</tissue>
    </source>
</reference>
<name>A0ABD3U5A4_9LAMI</name>
<evidence type="ECO:0000256" key="1">
    <source>
        <dbReference type="SAM" id="Coils"/>
    </source>
</evidence>
<accession>A0ABD3U5A4</accession>
<keyword evidence="4" id="KW-1185">Reference proteome</keyword>
<dbReference type="PANTHER" id="PTHR34380:SF1">
    <property type="entry name" value="OS01G0221300 PROTEIN"/>
    <property type="match status" value="1"/>
</dbReference>
<gene>
    <name evidence="3" type="ORF">ACJIZ3_001908</name>
</gene>